<dbReference type="EMBL" id="JANDBC010000001">
    <property type="protein sequence ID" value="MCP9291014.1"/>
    <property type="molecule type" value="Genomic_DNA"/>
</dbReference>
<feature type="domain" description="PAS" evidence="7">
    <location>
        <begin position="389"/>
        <end position="459"/>
    </location>
</feature>
<keyword evidence="5" id="KW-0418">Kinase</keyword>
<dbReference type="Pfam" id="PF07568">
    <property type="entry name" value="HisKA_2"/>
    <property type="match status" value="1"/>
</dbReference>
<gene>
    <name evidence="9" type="ORF">NM125_05420</name>
</gene>
<evidence type="ECO:0000256" key="1">
    <source>
        <dbReference type="ARBA" id="ARBA00000085"/>
    </source>
</evidence>
<evidence type="ECO:0000256" key="6">
    <source>
        <dbReference type="SAM" id="Coils"/>
    </source>
</evidence>
<reference evidence="9" key="1">
    <citation type="submission" date="2022-06" db="EMBL/GenBank/DDBJ databases">
        <title>Gracilimonas sp. CAU 1638 isolated from sea sediment.</title>
        <authorList>
            <person name="Kim W."/>
        </authorList>
    </citation>
    <scope>NUCLEOTIDE SEQUENCE</scope>
    <source>
        <strain evidence="9">CAU 1638</strain>
    </source>
</reference>
<sequence>MSTDHIHTIVELDRLSAAILNSLNAHIALINSEGIITAFNTQWKIYREECEENWSHPGLNENILSVLQHPLAAGNESALRLLLGIKDVLCEERESFTMKYQVSQEASQKTFSVTVNPLGTDEGAILIYEDISAQIQSQTYLKETREKFEKHFQNSLYGILVADESNTVIEANNIACKLLEVSENNLIFTDISNYLNVNMSVADIQKRINRKGNYIGDYEIKTAKGNVIPIELSVTLFRNESGKPVTSWAFKDISQKRNTQQALKTSELLYKLQFNNTLEGTIIGKPDGLILEVNPAACDMLGYEPGELEGNYRDIIFDMDNPVNIQAVANRRENGSFTGEVEFTHKDGHKIPVEVSSVIFEAEDGEEKTIINIKDISSRIAIQKQLLDEKEFTESAISSLPTAFFVFNLKGELIRWNNMLEQDLGYTNEEIASTNVMKLVHPDDRSLLFNILEDKLVGKKISVEARCITKDGEAVHYLLRGTSFEQNGERFIVGGGLNRNNIIEIENERQQVKKELQRTRHFNDLAVDGANLGLWEVDLDSDNAYYNERWYTMLGYDKDDVEFTKSFFYSLVHHEDRHIPDTELSRYIESGDSYEAEFRLKTTDGSYRWILAIGKFVDWNEYGEPTKLAGSHMDITERKLVEVESKRNQKLLNQLFFNSPIGIVLVDADGNVQNINQSFSKIFGYSDSEIIGKNLDQTIVPQAMDEQGETLSRLSFTGDSFQTETIRISKDGKEVPVLVGGVPVELDGDVIAIYGMYVDITERKALENQIVELLETEQKARAQMQDMFEESPSAIAMLEGKDHIYNFVNQKYKELVGKQDLVGLSVKEALPEMDEQGFTDLLDTCYNEDKSLYFNEKEVYFNNGKNGASKSHFLNFVYKPIHNEDGEVYGIFVEAIDVTEQVQARNIIEESLVEKETLLGEVHHRVKNNLAIISGLLELEILDNNDQKISKHLHSTQSRITTIAKIHELLYQNESLTHVSFRRFIETVVKDGAEVTDNNAYKLITSFELDEVELNVNQAIPAGMLLNEVLDYLDQIRCNSGIQNSQLALRMKGSDECVKIDLIDPSGQLLPAYGLDHPNTNLRKELIDVLSSQINGSIILENETESILSIHFAKRELRGPHSALKN</sequence>
<name>A0A9X2RGK6_9BACT</name>
<feature type="domain" description="PAC" evidence="8">
    <location>
        <begin position="719"/>
        <end position="772"/>
    </location>
</feature>
<keyword evidence="6" id="KW-0175">Coiled coil</keyword>
<feature type="domain" description="PAC" evidence="8">
    <location>
        <begin position="594"/>
        <end position="647"/>
    </location>
</feature>
<dbReference type="Pfam" id="PF08448">
    <property type="entry name" value="PAS_4"/>
    <property type="match status" value="1"/>
</dbReference>
<dbReference type="PROSITE" id="PS50113">
    <property type="entry name" value="PAC"/>
    <property type="match status" value="3"/>
</dbReference>
<keyword evidence="3" id="KW-0597">Phosphoprotein</keyword>
<evidence type="ECO:0000313" key="10">
    <source>
        <dbReference type="Proteomes" id="UP001139125"/>
    </source>
</evidence>
<keyword evidence="4" id="KW-0808">Transferase</keyword>
<dbReference type="Pfam" id="PF08447">
    <property type="entry name" value="PAS_3"/>
    <property type="match status" value="2"/>
</dbReference>
<dbReference type="SMART" id="SM00091">
    <property type="entry name" value="PAS"/>
    <property type="match status" value="7"/>
</dbReference>
<dbReference type="Pfam" id="PF13426">
    <property type="entry name" value="PAS_9"/>
    <property type="match status" value="3"/>
</dbReference>
<comment type="caution">
    <text evidence="9">The sequence shown here is derived from an EMBL/GenBank/DDBJ whole genome shotgun (WGS) entry which is preliminary data.</text>
</comment>
<dbReference type="InterPro" id="IPR011495">
    <property type="entry name" value="Sig_transdc_His_kin_sub2_dim/P"/>
</dbReference>
<dbReference type="SMART" id="SM00086">
    <property type="entry name" value="PAC"/>
    <property type="match status" value="6"/>
</dbReference>
<feature type="domain" description="PAS" evidence="7">
    <location>
        <begin position="648"/>
        <end position="718"/>
    </location>
</feature>
<feature type="domain" description="PAS" evidence="7">
    <location>
        <begin position="266"/>
        <end position="322"/>
    </location>
</feature>
<evidence type="ECO:0000259" key="7">
    <source>
        <dbReference type="PROSITE" id="PS50112"/>
    </source>
</evidence>
<dbReference type="Gene3D" id="3.30.450.20">
    <property type="entry name" value="PAS domain"/>
    <property type="match status" value="6"/>
</dbReference>
<protein>
    <recommendedName>
        <fullName evidence="2">histidine kinase</fullName>
        <ecNumber evidence="2">2.7.13.3</ecNumber>
    </recommendedName>
</protein>
<dbReference type="Proteomes" id="UP001139125">
    <property type="component" value="Unassembled WGS sequence"/>
</dbReference>
<feature type="domain" description="PAC" evidence="8">
    <location>
        <begin position="855"/>
        <end position="910"/>
    </location>
</feature>
<dbReference type="InterPro" id="IPR000014">
    <property type="entry name" value="PAS"/>
</dbReference>
<evidence type="ECO:0000256" key="2">
    <source>
        <dbReference type="ARBA" id="ARBA00012438"/>
    </source>
</evidence>
<dbReference type="PANTHER" id="PTHR43304">
    <property type="entry name" value="PHYTOCHROME-LIKE PROTEIN CPH1"/>
    <property type="match status" value="1"/>
</dbReference>
<dbReference type="InterPro" id="IPR035965">
    <property type="entry name" value="PAS-like_dom_sf"/>
</dbReference>
<feature type="coiled-coil region" evidence="6">
    <location>
        <begin position="763"/>
        <end position="790"/>
    </location>
</feature>
<dbReference type="InterPro" id="IPR052162">
    <property type="entry name" value="Sensor_kinase/Photoreceptor"/>
</dbReference>
<dbReference type="CDD" id="cd00130">
    <property type="entry name" value="PAS"/>
    <property type="match status" value="5"/>
</dbReference>
<evidence type="ECO:0000256" key="3">
    <source>
        <dbReference type="ARBA" id="ARBA00022553"/>
    </source>
</evidence>
<keyword evidence="10" id="KW-1185">Reference proteome</keyword>
<comment type="catalytic activity">
    <reaction evidence="1">
        <text>ATP + protein L-histidine = ADP + protein N-phospho-L-histidine.</text>
        <dbReference type="EC" id="2.7.13.3"/>
    </reaction>
</comment>
<dbReference type="GO" id="GO:0004673">
    <property type="term" value="F:protein histidine kinase activity"/>
    <property type="evidence" value="ECO:0007669"/>
    <property type="project" value="UniProtKB-EC"/>
</dbReference>
<dbReference type="RefSeq" id="WP_255133587.1">
    <property type="nucleotide sequence ID" value="NZ_JANDBC010000001.1"/>
</dbReference>
<dbReference type="InterPro" id="IPR013656">
    <property type="entry name" value="PAS_4"/>
</dbReference>
<feature type="domain" description="PAS" evidence="7">
    <location>
        <begin position="526"/>
        <end position="591"/>
    </location>
</feature>
<organism evidence="9 10">
    <name type="scientific">Gracilimonas sediminicola</name>
    <dbReference type="NCBI Taxonomy" id="2952158"/>
    <lineage>
        <taxon>Bacteria</taxon>
        <taxon>Pseudomonadati</taxon>
        <taxon>Balneolota</taxon>
        <taxon>Balneolia</taxon>
        <taxon>Balneolales</taxon>
        <taxon>Balneolaceae</taxon>
        <taxon>Gracilimonas</taxon>
    </lineage>
</organism>
<evidence type="ECO:0000313" key="9">
    <source>
        <dbReference type="EMBL" id="MCP9291014.1"/>
    </source>
</evidence>
<accession>A0A9X2RGK6</accession>
<dbReference type="SUPFAM" id="SSF55785">
    <property type="entry name" value="PYP-like sensor domain (PAS domain)"/>
    <property type="match status" value="6"/>
</dbReference>
<evidence type="ECO:0000259" key="8">
    <source>
        <dbReference type="PROSITE" id="PS50113"/>
    </source>
</evidence>
<dbReference type="InterPro" id="IPR001610">
    <property type="entry name" value="PAC"/>
</dbReference>
<dbReference type="PANTHER" id="PTHR43304:SF1">
    <property type="entry name" value="PAC DOMAIN-CONTAINING PROTEIN"/>
    <property type="match status" value="1"/>
</dbReference>
<dbReference type="AlphaFoldDB" id="A0A9X2RGK6"/>
<proteinExistence type="predicted"/>
<dbReference type="InterPro" id="IPR013655">
    <property type="entry name" value="PAS_fold_3"/>
</dbReference>
<evidence type="ECO:0000256" key="5">
    <source>
        <dbReference type="ARBA" id="ARBA00022777"/>
    </source>
</evidence>
<dbReference type="EC" id="2.7.13.3" evidence="2"/>
<dbReference type="NCBIfam" id="TIGR00229">
    <property type="entry name" value="sensory_box"/>
    <property type="match status" value="6"/>
</dbReference>
<evidence type="ECO:0000256" key="4">
    <source>
        <dbReference type="ARBA" id="ARBA00022679"/>
    </source>
</evidence>
<dbReference type="InterPro" id="IPR000700">
    <property type="entry name" value="PAS-assoc_C"/>
</dbReference>
<dbReference type="PROSITE" id="PS50112">
    <property type="entry name" value="PAS"/>
    <property type="match status" value="4"/>
</dbReference>